<dbReference type="EMBL" id="PYGD01000014">
    <property type="protein sequence ID" value="PSK88817.1"/>
    <property type="molecule type" value="Genomic_DNA"/>
</dbReference>
<proteinExistence type="predicted"/>
<accession>A0A2P8CV35</accession>
<dbReference type="RefSeq" id="WP_106525176.1">
    <property type="nucleotide sequence ID" value="NZ_PYGD01000014.1"/>
</dbReference>
<protein>
    <recommendedName>
        <fullName evidence="3">WG repeat protein</fullName>
    </recommendedName>
</protein>
<gene>
    <name evidence="1" type="ORF">B0I18_11428</name>
</gene>
<sequence length="233" mass="26370">MASRILLILYLLTITAVARALTPGGDYSLGTGLLELARTHHVLQWTDTVPVYRDTGLTQLQTQLTVAQTNCPQCMACAEPNSFYEGPFQPFQCGGGNGPAFICTRVTPRYFEILADTTGARAYIPAAYGRYASWEQYLLAEAAAGEYFRIVRQWDTSVLYDKPYPEGQLPAADKYYCAGVKLVHPDDLKFVPVAVQGHWVKLNAMRNKRLAGYCWVIWRDERRLYHWFAWNAD</sequence>
<evidence type="ECO:0000313" key="1">
    <source>
        <dbReference type="EMBL" id="PSK88817.1"/>
    </source>
</evidence>
<evidence type="ECO:0008006" key="3">
    <source>
        <dbReference type="Google" id="ProtNLM"/>
    </source>
</evidence>
<name>A0A2P8CV35_9BACT</name>
<reference evidence="1 2" key="1">
    <citation type="submission" date="2018-03" db="EMBL/GenBank/DDBJ databases">
        <title>Genomic Encyclopedia of Type Strains, Phase III (KMG-III): the genomes of soil and plant-associated and newly described type strains.</title>
        <authorList>
            <person name="Whitman W."/>
        </authorList>
    </citation>
    <scope>NUCLEOTIDE SEQUENCE [LARGE SCALE GENOMIC DNA]</scope>
    <source>
        <strain evidence="1 2">CGMCC 1.12700</strain>
    </source>
</reference>
<dbReference type="Proteomes" id="UP000240572">
    <property type="component" value="Unassembled WGS sequence"/>
</dbReference>
<keyword evidence="2" id="KW-1185">Reference proteome</keyword>
<comment type="caution">
    <text evidence="1">The sequence shown here is derived from an EMBL/GenBank/DDBJ whole genome shotgun (WGS) entry which is preliminary data.</text>
</comment>
<dbReference type="AlphaFoldDB" id="A0A2P8CV35"/>
<organism evidence="1 2">
    <name type="scientific">Taibaiella chishuiensis</name>
    <dbReference type="NCBI Taxonomy" id="1434707"/>
    <lineage>
        <taxon>Bacteria</taxon>
        <taxon>Pseudomonadati</taxon>
        <taxon>Bacteroidota</taxon>
        <taxon>Chitinophagia</taxon>
        <taxon>Chitinophagales</taxon>
        <taxon>Chitinophagaceae</taxon>
        <taxon>Taibaiella</taxon>
    </lineage>
</organism>
<evidence type="ECO:0000313" key="2">
    <source>
        <dbReference type="Proteomes" id="UP000240572"/>
    </source>
</evidence>